<protein>
    <submittedName>
        <fullName evidence="1">Uncharacterized protein</fullName>
    </submittedName>
</protein>
<comment type="caution">
    <text evidence="1">The sequence shown here is derived from an EMBL/GenBank/DDBJ whole genome shotgun (WGS) entry which is preliminary data.</text>
</comment>
<reference evidence="1" key="1">
    <citation type="journal article" date="2021" name="New Phytol.">
        <title>Evolutionary innovations through gain and loss of genes in the ectomycorrhizal Boletales.</title>
        <authorList>
            <person name="Wu G."/>
            <person name="Miyauchi S."/>
            <person name="Morin E."/>
            <person name="Kuo A."/>
            <person name="Drula E."/>
            <person name="Varga T."/>
            <person name="Kohler A."/>
            <person name="Feng B."/>
            <person name="Cao Y."/>
            <person name="Lipzen A."/>
            <person name="Daum C."/>
            <person name="Hundley H."/>
            <person name="Pangilinan J."/>
            <person name="Johnson J."/>
            <person name="Barry K."/>
            <person name="LaButti K."/>
            <person name="Ng V."/>
            <person name="Ahrendt S."/>
            <person name="Min B."/>
            <person name="Choi I.G."/>
            <person name="Park H."/>
            <person name="Plett J.M."/>
            <person name="Magnuson J."/>
            <person name="Spatafora J.W."/>
            <person name="Nagy L.G."/>
            <person name="Henrissat B."/>
            <person name="Grigoriev I.V."/>
            <person name="Yang Z.L."/>
            <person name="Xu J."/>
            <person name="Martin F.M."/>
        </authorList>
    </citation>
    <scope>NUCLEOTIDE SEQUENCE</scope>
    <source>
        <strain evidence="1">ATCC 28755</strain>
    </source>
</reference>
<evidence type="ECO:0000313" key="1">
    <source>
        <dbReference type="EMBL" id="KAH7910056.1"/>
    </source>
</evidence>
<keyword evidence="2" id="KW-1185">Reference proteome</keyword>
<dbReference type="EMBL" id="MU267729">
    <property type="protein sequence ID" value="KAH7910056.1"/>
    <property type="molecule type" value="Genomic_DNA"/>
</dbReference>
<organism evidence="1 2">
    <name type="scientific">Hygrophoropsis aurantiaca</name>
    <dbReference type="NCBI Taxonomy" id="72124"/>
    <lineage>
        <taxon>Eukaryota</taxon>
        <taxon>Fungi</taxon>
        <taxon>Dikarya</taxon>
        <taxon>Basidiomycota</taxon>
        <taxon>Agaricomycotina</taxon>
        <taxon>Agaricomycetes</taxon>
        <taxon>Agaricomycetidae</taxon>
        <taxon>Boletales</taxon>
        <taxon>Coniophorineae</taxon>
        <taxon>Hygrophoropsidaceae</taxon>
        <taxon>Hygrophoropsis</taxon>
    </lineage>
</organism>
<dbReference type="Proteomes" id="UP000790377">
    <property type="component" value="Unassembled WGS sequence"/>
</dbReference>
<sequence>MDDYDRGAALYRYKNYYFGTYDPSLPDPGELGEQVLEEARIGLQACEQRLEEKFLHIDELMKREKERRSPNSGQYYESDEPWDFVSENPRGPYGEYDAVEWIFTIDLDRGIFHINDTPFFSLNNLPPSRLALQALIGEDSYGKLACLDEKYRFCTIQPPVLEDAAVQLYRQLLRDENNAVSYIEMLGLSKHLTQGEEVRLHLLQMIVAHFMTLRDNTIWRFELAANEDEITGMMWDHAISIANIAFAPPLFYSQNSPRRPAFLCKRQDFCWVRSDTLIHITPHLTDDKHTQAAISRVVEEVMRRDKAGTIYGVLFSFFHCIIVKIDKDAGASFIHTPPLEFIPSWFAKEPSTPGMTALTRLGYRLDSELFLGPLPFCSATGYLGDSGPGSSKFLLKPSQFYGLEMKREKVADETMYHPEDPDPYPKAPKGCGDQDHIAPSGRIPAEIWLHIATFLPSVDSVLRFGLVAKALQKAALTILRNPHIDNWRLLKVENCTESSQLVTAKFVAVQDDHYKMLYLGDAFFRRSHSANQVAI</sequence>
<name>A0ACB8A9C0_9AGAM</name>
<evidence type="ECO:0000313" key="2">
    <source>
        <dbReference type="Proteomes" id="UP000790377"/>
    </source>
</evidence>
<gene>
    <name evidence="1" type="ORF">BJ138DRAFT_152815</name>
</gene>
<accession>A0ACB8A9C0</accession>
<proteinExistence type="predicted"/>